<keyword evidence="7 12" id="KW-0963">Cytoplasm</keyword>
<evidence type="ECO:0000256" key="5">
    <source>
        <dbReference type="ARBA" id="ARBA00007731"/>
    </source>
</evidence>
<evidence type="ECO:0000313" key="14">
    <source>
        <dbReference type="EMBL" id="GBG15337.1"/>
    </source>
</evidence>
<dbReference type="InterPro" id="IPR038019">
    <property type="entry name" value="PRib_AMP_CycHydrolase_sf"/>
</dbReference>
<dbReference type="AlphaFoldDB" id="A0A2R5FAV4"/>
<dbReference type="GO" id="GO:0004635">
    <property type="term" value="F:phosphoribosyl-AMP cyclohydrolase activity"/>
    <property type="evidence" value="ECO:0007669"/>
    <property type="project" value="UniProtKB-UniRule"/>
</dbReference>
<comment type="cofactor">
    <cofactor evidence="12">
        <name>Zn(2+)</name>
        <dbReference type="ChEBI" id="CHEBI:29105"/>
    </cofactor>
    <text evidence="12">Binds 1 zinc ion per subunit.</text>
</comment>
<dbReference type="GO" id="GO:0000105">
    <property type="term" value="P:L-histidine biosynthetic process"/>
    <property type="evidence" value="ECO:0007669"/>
    <property type="project" value="UniProtKB-UniRule"/>
</dbReference>
<comment type="subunit">
    <text evidence="12">Homodimer.</text>
</comment>
<dbReference type="PANTHER" id="PTHR42945">
    <property type="entry name" value="HISTIDINE BIOSYNTHESIS BIFUNCTIONAL PROTEIN"/>
    <property type="match status" value="1"/>
</dbReference>
<feature type="domain" description="Phosphoribosyl-AMP cyclohydrolase" evidence="13">
    <location>
        <begin position="43"/>
        <end position="117"/>
    </location>
</feature>
<evidence type="ECO:0000256" key="1">
    <source>
        <dbReference type="ARBA" id="ARBA00000024"/>
    </source>
</evidence>
<feature type="binding site" evidence="12">
    <location>
        <position position="90"/>
    </location>
    <ligand>
        <name>Mg(2+)</name>
        <dbReference type="ChEBI" id="CHEBI:18420"/>
    </ligand>
</feature>
<comment type="subcellular location">
    <subcellularLocation>
        <location evidence="12">Cytoplasm</location>
    </subcellularLocation>
</comment>
<evidence type="ECO:0000259" key="13">
    <source>
        <dbReference type="Pfam" id="PF01502"/>
    </source>
</evidence>
<comment type="function">
    <text evidence="12">Catalyzes the hydrolysis of the adenine ring of phosphoribosyl-AMP.</text>
</comment>
<dbReference type="InterPro" id="IPR026660">
    <property type="entry name" value="PRA-CH"/>
</dbReference>
<dbReference type="SUPFAM" id="SSF141734">
    <property type="entry name" value="HisI-like"/>
    <property type="match status" value="1"/>
</dbReference>
<dbReference type="HAMAP" id="MF_01021">
    <property type="entry name" value="HisI"/>
    <property type="match status" value="1"/>
</dbReference>
<proteinExistence type="inferred from homology"/>
<dbReference type="NCBIfam" id="NF000768">
    <property type="entry name" value="PRK00051.1"/>
    <property type="match status" value="1"/>
</dbReference>
<evidence type="ECO:0000256" key="12">
    <source>
        <dbReference type="HAMAP-Rule" id="MF_01021"/>
    </source>
</evidence>
<dbReference type="PANTHER" id="PTHR42945:SF1">
    <property type="entry name" value="HISTIDINE BIOSYNTHESIS BIFUNCTIONAL PROTEIN HIS7"/>
    <property type="match status" value="1"/>
</dbReference>
<accession>A0A2R5FAV4</accession>
<comment type="similarity">
    <text evidence="12">Belongs to the PRA-CH family.</text>
</comment>
<keyword evidence="12" id="KW-0479">Metal-binding</keyword>
<organism evidence="14 15">
    <name type="scientific">Novimethylophilus kurashikiensis</name>
    <dbReference type="NCBI Taxonomy" id="1825523"/>
    <lineage>
        <taxon>Bacteria</taxon>
        <taxon>Pseudomonadati</taxon>
        <taxon>Pseudomonadota</taxon>
        <taxon>Betaproteobacteria</taxon>
        <taxon>Nitrosomonadales</taxon>
        <taxon>Methylophilaceae</taxon>
        <taxon>Novimethylophilus</taxon>
    </lineage>
</organism>
<dbReference type="EMBL" id="BDOQ01000018">
    <property type="protein sequence ID" value="GBG15337.1"/>
    <property type="molecule type" value="Genomic_DNA"/>
</dbReference>
<dbReference type="Pfam" id="PF01502">
    <property type="entry name" value="PRA-CH"/>
    <property type="match status" value="1"/>
</dbReference>
<keyword evidence="8 12" id="KW-0028">Amino-acid biosynthesis</keyword>
<dbReference type="GO" id="GO:0008270">
    <property type="term" value="F:zinc ion binding"/>
    <property type="evidence" value="ECO:0007669"/>
    <property type="project" value="UniProtKB-UniRule"/>
</dbReference>
<keyword evidence="11 12" id="KW-0368">Histidine biosynthesis</keyword>
<evidence type="ECO:0000256" key="8">
    <source>
        <dbReference type="ARBA" id="ARBA00022605"/>
    </source>
</evidence>
<evidence type="ECO:0000256" key="6">
    <source>
        <dbReference type="ARBA" id="ARBA00008299"/>
    </source>
</evidence>
<dbReference type="UniPathway" id="UPA00031">
    <property type="reaction ID" value="UER00008"/>
</dbReference>
<comment type="caution">
    <text evidence="14">The sequence shown here is derived from an EMBL/GenBank/DDBJ whole genome shotgun (WGS) entry which is preliminary data.</text>
</comment>
<evidence type="ECO:0000256" key="7">
    <source>
        <dbReference type="ARBA" id="ARBA00022490"/>
    </source>
</evidence>
<comment type="catalytic activity">
    <reaction evidence="1 12">
        <text>1-(5-phospho-beta-D-ribosyl)-5'-AMP + H2O = 1-(5-phospho-beta-D-ribosyl)-5-[(5-phospho-beta-D-ribosylamino)methylideneamino]imidazole-4-carboxamide</text>
        <dbReference type="Rhea" id="RHEA:20049"/>
        <dbReference type="ChEBI" id="CHEBI:15377"/>
        <dbReference type="ChEBI" id="CHEBI:58435"/>
        <dbReference type="ChEBI" id="CHEBI:59457"/>
        <dbReference type="EC" id="3.5.4.19"/>
    </reaction>
</comment>
<comment type="similarity">
    <text evidence="6">In the N-terminal section; belongs to the PRA-CH family.</text>
</comment>
<comment type="pathway">
    <text evidence="4">Amino-acid biosynthesis; L-histidine biosynthesis; L-histidine from 5-phospho-alpha-D-ribose 1-diphosphate: step 2/9.</text>
</comment>
<feature type="binding site" evidence="12">
    <location>
        <position position="108"/>
    </location>
    <ligand>
        <name>Zn(2+)</name>
        <dbReference type="ChEBI" id="CHEBI:29105"/>
        <note>ligand shared between dimeric partners</note>
    </ligand>
</feature>
<evidence type="ECO:0000256" key="2">
    <source>
        <dbReference type="ARBA" id="ARBA00001460"/>
    </source>
</evidence>
<evidence type="ECO:0000313" key="15">
    <source>
        <dbReference type="Proteomes" id="UP000245081"/>
    </source>
</evidence>
<evidence type="ECO:0000256" key="9">
    <source>
        <dbReference type="ARBA" id="ARBA00022801"/>
    </source>
</evidence>
<keyword evidence="12" id="KW-0460">Magnesium</keyword>
<evidence type="ECO:0000256" key="4">
    <source>
        <dbReference type="ARBA" id="ARBA00005204"/>
    </source>
</evidence>
<comment type="cofactor">
    <cofactor evidence="12">
        <name>Mg(2+)</name>
        <dbReference type="ChEBI" id="CHEBI:18420"/>
    </cofactor>
    <text evidence="12">Binds 1 Mg(2+) ion per subunit.</text>
</comment>
<dbReference type="GO" id="GO:0004636">
    <property type="term" value="F:phosphoribosyl-ATP diphosphatase activity"/>
    <property type="evidence" value="ECO:0007669"/>
    <property type="project" value="UniProtKB-EC"/>
</dbReference>
<dbReference type="InterPro" id="IPR002496">
    <property type="entry name" value="PRib_AMP_CycHydrolase_dom"/>
</dbReference>
<name>A0A2R5FAV4_9PROT</name>
<evidence type="ECO:0000256" key="11">
    <source>
        <dbReference type="ARBA" id="ARBA00023102"/>
    </source>
</evidence>
<feature type="binding site" evidence="12">
    <location>
        <position position="115"/>
    </location>
    <ligand>
        <name>Zn(2+)</name>
        <dbReference type="ChEBI" id="CHEBI:29105"/>
        <note>ligand shared between dimeric partners</note>
    </ligand>
</feature>
<dbReference type="EC" id="3.5.4.19" evidence="12"/>
<dbReference type="GO" id="GO:0000287">
    <property type="term" value="F:magnesium ion binding"/>
    <property type="evidence" value="ECO:0007669"/>
    <property type="project" value="UniProtKB-UniRule"/>
</dbReference>
<comment type="catalytic activity">
    <reaction evidence="2">
        <text>1-(5-phospho-beta-D-ribosyl)-ATP + H2O = 1-(5-phospho-beta-D-ribosyl)-5'-AMP + diphosphate + H(+)</text>
        <dbReference type="Rhea" id="RHEA:22828"/>
        <dbReference type="ChEBI" id="CHEBI:15377"/>
        <dbReference type="ChEBI" id="CHEBI:15378"/>
        <dbReference type="ChEBI" id="CHEBI:33019"/>
        <dbReference type="ChEBI" id="CHEBI:59457"/>
        <dbReference type="ChEBI" id="CHEBI:73183"/>
        <dbReference type="EC" id="3.6.1.31"/>
    </reaction>
</comment>
<comment type="pathway">
    <text evidence="3 12">Amino-acid biosynthesis; L-histidine biosynthesis; L-histidine from 5-phospho-alpha-D-ribose 1-diphosphate: step 3/9.</text>
</comment>
<keyword evidence="9 12" id="KW-0378">Hydrolase</keyword>
<evidence type="ECO:0000256" key="3">
    <source>
        <dbReference type="ARBA" id="ARBA00005169"/>
    </source>
</evidence>
<reference evidence="14 15" key="1">
    <citation type="journal article" date="2018" name="Environ. Microbiol.">
        <title>Isolation and genomic characterization of Novimethylophilus kurashikiensis gen. nov. sp. nov., a new lanthanide-dependent methylotrophic species of Methylophilaceae.</title>
        <authorList>
            <person name="Lv H."/>
            <person name="Sahin N."/>
            <person name="Tani A."/>
        </authorList>
    </citation>
    <scope>NUCLEOTIDE SEQUENCE [LARGE SCALE GENOMIC DNA]</scope>
    <source>
        <strain evidence="14 15">La2-4</strain>
    </source>
</reference>
<evidence type="ECO:0000256" key="10">
    <source>
        <dbReference type="ARBA" id="ARBA00022833"/>
    </source>
</evidence>
<dbReference type="FunFam" id="3.10.20.810:FF:000001">
    <property type="entry name" value="Histidine biosynthesis bifunctional protein HisIE"/>
    <property type="match status" value="1"/>
</dbReference>
<keyword evidence="10 12" id="KW-0862">Zinc</keyword>
<feature type="binding site" evidence="12">
    <location>
        <position position="94"/>
    </location>
    <ligand>
        <name>Mg(2+)</name>
        <dbReference type="ChEBI" id="CHEBI:18420"/>
    </ligand>
</feature>
<dbReference type="GO" id="GO:0005737">
    <property type="term" value="C:cytoplasm"/>
    <property type="evidence" value="ECO:0007669"/>
    <property type="project" value="UniProtKB-SubCell"/>
</dbReference>
<feature type="binding site" evidence="12">
    <location>
        <position position="91"/>
    </location>
    <ligand>
        <name>Zn(2+)</name>
        <dbReference type="ChEBI" id="CHEBI:29105"/>
        <note>ligand shared between dimeric partners</note>
    </ligand>
</feature>
<comment type="similarity">
    <text evidence="5">In the C-terminal section; belongs to the PRA-PH family.</text>
</comment>
<feature type="binding site" evidence="12">
    <location>
        <position position="92"/>
    </location>
    <ligand>
        <name>Mg(2+)</name>
        <dbReference type="ChEBI" id="CHEBI:18420"/>
    </ligand>
</feature>
<dbReference type="Proteomes" id="UP000245081">
    <property type="component" value="Unassembled WGS sequence"/>
</dbReference>
<protein>
    <recommendedName>
        <fullName evidence="12">Phosphoribosyl-AMP cyclohydrolase</fullName>
        <shortName evidence="12">PRA-CH</shortName>
        <ecNumber evidence="12">3.5.4.19</ecNumber>
    </recommendedName>
</protein>
<keyword evidence="15" id="KW-1185">Reference proteome</keyword>
<dbReference type="Gene3D" id="3.10.20.810">
    <property type="entry name" value="Phosphoribosyl-AMP cyclohydrolase"/>
    <property type="match status" value="1"/>
</dbReference>
<gene>
    <name evidence="12 14" type="primary">hisI</name>
    <name evidence="14" type="ORF">NMK_2940</name>
</gene>
<sequence length="142" mass="16384">MQAAPPALEEDIMSESWLNKVNWTHDGLVPVIAQETGTGKVLMFAWMDREALRLTAETGQAVYWSRSRKKLWRKGEESGHVQKVHNIRLDCDEDVILLTVEQLGGIACHTGRHTCFFQKLQDNQWVTDEPVLKNPEEIYRHE</sequence>